<evidence type="ECO:0000313" key="3">
    <source>
        <dbReference type="Proteomes" id="UP000327013"/>
    </source>
</evidence>
<name>A0A5N6RRF1_9ROSI</name>
<feature type="region of interest" description="Disordered" evidence="1">
    <location>
        <begin position="1"/>
        <end position="52"/>
    </location>
</feature>
<accession>A0A5N6RRF1</accession>
<keyword evidence="3" id="KW-1185">Reference proteome</keyword>
<feature type="compositionally biased region" description="Pro residues" evidence="1">
    <location>
        <begin position="1"/>
        <end position="10"/>
    </location>
</feature>
<sequence length="158" mass="17440">MANSPPPSSPPSASNSENSATSPTTSHSQKPQVEEAANNGATLTVDDNKPDLPVHLEYLDSADYIEKFKKYEADYTCRLMAKYFSKKNLYGGDIFDAEMRIDDEMIKSSRWPCTRSYADPVQGFEEQSTAAYSHEEQSTPAYSQGVSNGKLPVKKNNG</sequence>
<evidence type="ECO:0000313" key="2">
    <source>
        <dbReference type="EMBL" id="KAE8125016.1"/>
    </source>
</evidence>
<gene>
    <name evidence="2" type="ORF">FH972_019854</name>
</gene>
<organism evidence="2 3">
    <name type="scientific">Carpinus fangiana</name>
    <dbReference type="NCBI Taxonomy" id="176857"/>
    <lineage>
        <taxon>Eukaryota</taxon>
        <taxon>Viridiplantae</taxon>
        <taxon>Streptophyta</taxon>
        <taxon>Embryophyta</taxon>
        <taxon>Tracheophyta</taxon>
        <taxon>Spermatophyta</taxon>
        <taxon>Magnoliopsida</taxon>
        <taxon>eudicotyledons</taxon>
        <taxon>Gunneridae</taxon>
        <taxon>Pentapetalae</taxon>
        <taxon>rosids</taxon>
        <taxon>fabids</taxon>
        <taxon>Fagales</taxon>
        <taxon>Betulaceae</taxon>
        <taxon>Carpinus</taxon>
    </lineage>
</organism>
<feature type="compositionally biased region" description="Low complexity" evidence="1">
    <location>
        <begin position="11"/>
        <end position="26"/>
    </location>
</feature>
<dbReference type="EMBL" id="CM017328">
    <property type="protein sequence ID" value="KAE8125016.1"/>
    <property type="molecule type" value="Genomic_DNA"/>
</dbReference>
<dbReference type="PANTHER" id="PTHR36078">
    <property type="entry name" value="BNACNNG21220D PROTEIN"/>
    <property type="match status" value="1"/>
</dbReference>
<feature type="compositionally biased region" description="Polar residues" evidence="1">
    <location>
        <begin position="138"/>
        <end position="147"/>
    </location>
</feature>
<reference evidence="2 3" key="1">
    <citation type="submission" date="2019-06" db="EMBL/GenBank/DDBJ databases">
        <title>A chromosomal-level reference genome of Carpinus fangiana (Coryloideae, Betulaceae).</title>
        <authorList>
            <person name="Yang X."/>
            <person name="Wang Z."/>
            <person name="Zhang L."/>
            <person name="Hao G."/>
            <person name="Liu J."/>
            <person name="Yang Y."/>
        </authorList>
    </citation>
    <scope>NUCLEOTIDE SEQUENCE [LARGE SCALE GENOMIC DNA]</scope>
    <source>
        <strain evidence="2">Cfa_2016G</strain>
        <tissue evidence="2">Leaf</tissue>
    </source>
</reference>
<protein>
    <submittedName>
        <fullName evidence="2">Uncharacterized protein</fullName>
    </submittedName>
</protein>
<dbReference type="OrthoDB" id="1669448at2759"/>
<dbReference type="AlphaFoldDB" id="A0A5N6RRF1"/>
<feature type="region of interest" description="Disordered" evidence="1">
    <location>
        <begin position="126"/>
        <end position="158"/>
    </location>
</feature>
<dbReference type="Proteomes" id="UP000327013">
    <property type="component" value="Chromosome 8"/>
</dbReference>
<dbReference type="PANTHER" id="PTHR36078:SF2">
    <property type="entry name" value="OS09G0473966 PROTEIN"/>
    <property type="match status" value="1"/>
</dbReference>
<evidence type="ECO:0000256" key="1">
    <source>
        <dbReference type="SAM" id="MobiDB-lite"/>
    </source>
</evidence>
<proteinExistence type="predicted"/>